<dbReference type="PANTHER" id="PTHR24300:SF406">
    <property type="entry name" value="CYTOCHROME P450 2B6"/>
    <property type="match status" value="1"/>
</dbReference>
<sequence>VMCGPEAVKEAVVKNVKVFCGHGILAISDSVFQGYGFFSSGRQQHWSTPHRFSITTLRDLGMGKKSVKENIKTEAQCLVEELRKSQEIDWIIGKNHSPELQDRAKMPYTDAVIHEIQRLSDLLPLGIPHMVTEGTFFPSPSPSHSHQGTDVFLFLSSSLKNPHHFEKPHIFDPNHFLDAQGALKKNEAFIPFSMGKCICLGESIARSELFIFLTTILQNVSLVSSKPPEDLDIRPQESGLGTVLQNYELHFLPC</sequence>
<evidence type="ECO:0000256" key="2">
    <source>
        <dbReference type="ARBA" id="ARBA00004174"/>
    </source>
</evidence>
<evidence type="ECO:0000313" key="15">
    <source>
        <dbReference type="Proteomes" id="UP000314987"/>
    </source>
</evidence>
<dbReference type="GO" id="GO:0020037">
    <property type="term" value="F:heme binding"/>
    <property type="evidence" value="ECO:0007669"/>
    <property type="project" value="InterPro"/>
</dbReference>
<evidence type="ECO:0000256" key="9">
    <source>
        <dbReference type="ARBA" id="ARBA00023002"/>
    </source>
</evidence>
<dbReference type="GO" id="GO:0019373">
    <property type="term" value="P:epoxygenase P450 pathway"/>
    <property type="evidence" value="ECO:0007669"/>
    <property type="project" value="TreeGrafter"/>
</dbReference>
<dbReference type="SUPFAM" id="SSF48264">
    <property type="entry name" value="Cytochrome P450"/>
    <property type="match status" value="1"/>
</dbReference>
<reference evidence="15" key="1">
    <citation type="submission" date="2018-12" db="EMBL/GenBank/DDBJ databases">
        <authorList>
            <person name="Yazar S."/>
        </authorList>
    </citation>
    <scope>NUCLEOTIDE SEQUENCE [LARGE SCALE GENOMIC DNA]</scope>
</reference>
<dbReference type="InterPro" id="IPR002401">
    <property type="entry name" value="Cyt_P450_E_grp-I"/>
</dbReference>
<reference evidence="14" key="2">
    <citation type="submission" date="2025-08" db="UniProtKB">
        <authorList>
            <consortium name="Ensembl"/>
        </authorList>
    </citation>
    <scope>IDENTIFICATION</scope>
</reference>
<accession>A0A4X2K4C2</accession>
<evidence type="ECO:0000256" key="5">
    <source>
        <dbReference type="ARBA" id="ARBA00022617"/>
    </source>
</evidence>
<dbReference type="InterPro" id="IPR050182">
    <property type="entry name" value="Cytochrome_P450_fam2"/>
</dbReference>
<dbReference type="Proteomes" id="UP000314987">
    <property type="component" value="Unassembled WGS sequence"/>
</dbReference>
<protein>
    <recommendedName>
        <fullName evidence="16">Cytochrome P450 family 2 subfamily B member 6</fullName>
    </recommendedName>
</protein>
<organism evidence="14 15">
    <name type="scientific">Vombatus ursinus</name>
    <name type="common">Common wombat</name>
    <dbReference type="NCBI Taxonomy" id="29139"/>
    <lineage>
        <taxon>Eukaryota</taxon>
        <taxon>Metazoa</taxon>
        <taxon>Chordata</taxon>
        <taxon>Craniata</taxon>
        <taxon>Vertebrata</taxon>
        <taxon>Euteleostomi</taxon>
        <taxon>Mammalia</taxon>
        <taxon>Metatheria</taxon>
        <taxon>Diprotodontia</taxon>
        <taxon>Vombatidae</taxon>
        <taxon>Vombatus</taxon>
    </lineage>
</organism>
<evidence type="ECO:0000256" key="3">
    <source>
        <dbReference type="ARBA" id="ARBA00004406"/>
    </source>
</evidence>
<dbReference type="GO" id="GO:0016712">
    <property type="term" value="F:oxidoreductase activity, acting on paired donors, with incorporation or reduction of molecular oxygen, reduced flavin or flavoprotein as one donor, and incorporation of one atom of oxygen"/>
    <property type="evidence" value="ECO:0007669"/>
    <property type="project" value="TreeGrafter"/>
</dbReference>
<dbReference type="InterPro" id="IPR001128">
    <property type="entry name" value="Cyt_P450"/>
</dbReference>
<comment type="subcellular location">
    <subcellularLocation>
        <location evidence="3">Endoplasmic reticulum membrane</location>
        <topology evidence="3">Peripheral membrane protein</topology>
    </subcellularLocation>
    <subcellularLocation>
        <location evidence="2">Microsome membrane</location>
        <topology evidence="2">Peripheral membrane protein</topology>
    </subcellularLocation>
</comment>
<keyword evidence="8" id="KW-0492">Microsome</keyword>
<dbReference type="STRING" id="29139.ENSVURP00010004901"/>
<evidence type="ECO:0000256" key="8">
    <source>
        <dbReference type="ARBA" id="ARBA00022848"/>
    </source>
</evidence>
<dbReference type="FunFam" id="1.10.630.10:FF:000238">
    <property type="entry name" value="Cytochrome P450 2A6"/>
    <property type="match status" value="1"/>
</dbReference>
<dbReference type="GO" id="GO:0005789">
    <property type="term" value="C:endoplasmic reticulum membrane"/>
    <property type="evidence" value="ECO:0007669"/>
    <property type="project" value="UniProtKB-SubCell"/>
</dbReference>
<evidence type="ECO:0000256" key="12">
    <source>
        <dbReference type="ARBA" id="ARBA00023136"/>
    </source>
</evidence>
<dbReference type="Gene3D" id="1.10.630.10">
    <property type="entry name" value="Cytochrome P450"/>
    <property type="match status" value="2"/>
</dbReference>
<evidence type="ECO:0000256" key="10">
    <source>
        <dbReference type="ARBA" id="ARBA00023004"/>
    </source>
</evidence>
<dbReference type="InterPro" id="IPR036396">
    <property type="entry name" value="Cyt_P450_sf"/>
</dbReference>
<dbReference type="Ensembl" id="ENSVURT00010005554.1">
    <property type="protein sequence ID" value="ENSVURP00010004901.1"/>
    <property type="gene ID" value="ENSVURG00010003876.1"/>
</dbReference>
<keyword evidence="10 13" id="KW-0408">Iron</keyword>
<dbReference type="AlphaFoldDB" id="A0A4X2K4C2"/>
<comment type="similarity">
    <text evidence="4">Belongs to the cytochrome P450 family.</text>
</comment>
<keyword evidence="11" id="KW-0503">Monooxygenase</keyword>
<proteinExistence type="inferred from homology"/>
<evidence type="ECO:0000256" key="4">
    <source>
        <dbReference type="ARBA" id="ARBA00010617"/>
    </source>
</evidence>
<reference evidence="14" key="3">
    <citation type="submission" date="2025-09" db="UniProtKB">
        <authorList>
            <consortium name="Ensembl"/>
        </authorList>
    </citation>
    <scope>IDENTIFICATION</scope>
</reference>
<dbReference type="GO" id="GO:0005506">
    <property type="term" value="F:iron ion binding"/>
    <property type="evidence" value="ECO:0007669"/>
    <property type="project" value="InterPro"/>
</dbReference>
<keyword evidence="15" id="KW-1185">Reference proteome</keyword>
<keyword evidence="9" id="KW-0560">Oxidoreductase</keyword>
<dbReference type="PRINTS" id="PR00463">
    <property type="entry name" value="EP450I"/>
</dbReference>
<keyword evidence="7" id="KW-0256">Endoplasmic reticulum</keyword>
<keyword evidence="12" id="KW-0472">Membrane</keyword>
<dbReference type="GeneTree" id="ENSGT00940000157162"/>
<comment type="cofactor">
    <cofactor evidence="1 13">
        <name>heme</name>
        <dbReference type="ChEBI" id="CHEBI:30413"/>
    </cofactor>
</comment>
<keyword evidence="5 13" id="KW-0349">Heme</keyword>
<evidence type="ECO:0000256" key="1">
    <source>
        <dbReference type="ARBA" id="ARBA00001971"/>
    </source>
</evidence>
<evidence type="ECO:0008006" key="16">
    <source>
        <dbReference type="Google" id="ProtNLM"/>
    </source>
</evidence>
<evidence type="ECO:0000256" key="11">
    <source>
        <dbReference type="ARBA" id="ARBA00023033"/>
    </source>
</evidence>
<evidence type="ECO:0000256" key="13">
    <source>
        <dbReference type="PIRSR" id="PIRSR602401-1"/>
    </source>
</evidence>
<dbReference type="PRINTS" id="PR00385">
    <property type="entry name" value="P450"/>
</dbReference>
<evidence type="ECO:0000256" key="6">
    <source>
        <dbReference type="ARBA" id="ARBA00022723"/>
    </source>
</evidence>
<keyword evidence="6 13" id="KW-0479">Metal-binding</keyword>
<evidence type="ECO:0000256" key="7">
    <source>
        <dbReference type="ARBA" id="ARBA00022824"/>
    </source>
</evidence>
<name>A0A4X2K4C2_VOMUR</name>
<feature type="binding site" description="axial binding residue" evidence="13">
    <location>
        <position position="199"/>
    </location>
    <ligand>
        <name>heme</name>
        <dbReference type="ChEBI" id="CHEBI:30413"/>
    </ligand>
    <ligandPart>
        <name>Fe</name>
        <dbReference type="ChEBI" id="CHEBI:18248"/>
    </ligandPart>
</feature>
<evidence type="ECO:0000313" key="14">
    <source>
        <dbReference type="Ensembl" id="ENSVURP00010004901.1"/>
    </source>
</evidence>
<dbReference type="GO" id="GO:0008392">
    <property type="term" value="F:arachidonate epoxygenase activity"/>
    <property type="evidence" value="ECO:0007669"/>
    <property type="project" value="TreeGrafter"/>
</dbReference>
<dbReference type="PANTHER" id="PTHR24300">
    <property type="entry name" value="CYTOCHROME P450 508A4-RELATED"/>
    <property type="match status" value="1"/>
</dbReference>
<dbReference type="GO" id="GO:0006805">
    <property type="term" value="P:xenobiotic metabolic process"/>
    <property type="evidence" value="ECO:0007669"/>
    <property type="project" value="TreeGrafter"/>
</dbReference>
<dbReference type="Pfam" id="PF00067">
    <property type="entry name" value="p450"/>
    <property type="match status" value="2"/>
</dbReference>